<evidence type="ECO:0000256" key="1">
    <source>
        <dbReference type="SAM" id="Phobius"/>
    </source>
</evidence>
<evidence type="ECO:0000313" key="2">
    <source>
        <dbReference type="EMBL" id="WOX56068.1"/>
    </source>
</evidence>
<protein>
    <submittedName>
        <fullName evidence="2">Uncharacterized protein</fullName>
    </submittedName>
</protein>
<keyword evidence="3" id="KW-1185">Reference proteome</keyword>
<gene>
    <name evidence="2" type="ORF">R6Y95_01730</name>
</gene>
<feature type="transmembrane region" description="Helical" evidence="1">
    <location>
        <begin position="7"/>
        <end position="30"/>
    </location>
</feature>
<proteinExistence type="predicted"/>
<keyword evidence="1" id="KW-0472">Membrane</keyword>
<feature type="transmembrane region" description="Helical" evidence="1">
    <location>
        <begin position="50"/>
        <end position="67"/>
    </location>
</feature>
<organism evidence="2 3">
    <name type="scientific">Methanoculleus palmolei</name>
    <dbReference type="NCBI Taxonomy" id="72612"/>
    <lineage>
        <taxon>Archaea</taxon>
        <taxon>Methanobacteriati</taxon>
        <taxon>Methanobacteriota</taxon>
        <taxon>Stenosarchaea group</taxon>
        <taxon>Methanomicrobia</taxon>
        <taxon>Methanomicrobiales</taxon>
        <taxon>Methanomicrobiaceae</taxon>
        <taxon>Methanoculleus</taxon>
    </lineage>
</organism>
<reference evidence="2 3" key="1">
    <citation type="submission" date="2023-10" db="EMBL/GenBank/DDBJ databases">
        <title>The complete genome sequence of Methanoculleus palmolei DSM 4273.</title>
        <authorList>
            <person name="Lai S.-J."/>
            <person name="You Y.-T."/>
            <person name="Chen S.-C."/>
        </authorList>
    </citation>
    <scope>NUCLEOTIDE SEQUENCE [LARGE SCALE GENOMIC DNA]</scope>
    <source>
        <strain evidence="2 3">DSM 4273</strain>
    </source>
</reference>
<feature type="transmembrane region" description="Helical" evidence="1">
    <location>
        <begin position="79"/>
        <end position="103"/>
    </location>
</feature>
<keyword evidence="1" id="KW-0812">Transmembrane</keyword>
<dbReference type="AlphaFoldDB" id="A0ABD8AAL4"/>
<dbReference type="EMBL" id="CP137641">
    <property type="protein sequence ID" value="WOX56068.1"/>
    <property type="molecule type" value="Genomic_DNA"/>
</dbReference>
<sequence>MSNGIKVLFGAVLGLLYVVFGLLQFVQAVFEAVSGVPMAGLAALLVPGNVFSGFVLIVVGAVLLTGAKKLSGGAEEGMPFIYVGILLSVGFGLVALCSMGAGALEAAAFPEEGAEPWSVVDTITPILYLAVIGVLGFLAWGKELFRGIRAA</sequence>
<evidence type="ECO:0000313" key="3">
    <source>
        <dbReference type="Proteomes" id="UP001626603"/>
    </source>
</evidence>
<feature type="transmembrane region" description="Helical" evidence="1">
    <location>
        <begin position="123"/>
        <end position="141"/>
    </location>
</feature>
<dbReference type="Proteomes" id="UP001626603">
    <property type="component" value="Chromosome"/>
</dbReference>
<accession>A0ABD8AAL4</accession>
<name>A0ABD8AAL4_9EURY</name>
<keyword evidence="1" id="KW-1133">Transmembrane helix</keyword>